<feature type="domain" description="PIR2-like helical" evidence="1">
    <location>
        <begin position="11"/>
        <end position="97"/>
    </location>
</feature>
<protein>
    <recommendedName>
        <fullName evidence="1">PIR2-like helical domain-containing protein</fullName>
    </recommendedName>
</protein>
<evidence type="ECO:0000313" key="2">
    <source>
        <dbReference type="EMBL" id="KAF0926602.1"/>
    </source>
</evidence>
<proteinExistence type="predicted"/>
<reference evidence="2 3" key="1">
    <citation type="submission" date="2019-11" db="EMBL/GenBank/DDBJ databases">
        <title>Whole genome sequence of Oryza granulata.</title>
        <authorList>
            <person name="Li W."/>
        </authorList>
    </citation>
    <scope>NUCLEOTIDE SEQUENCE [LARGE SCALE GENOMIC DNA]</scope>
    <source>
        <strain evidence="3">cv. Menghai</strain>
        <tissue evidence="2">Leaf</tissue>
    </source>
</reference>
<evidence type="ECO:0000259" key="1">
    <source>
        <dbReference type="Pfam" id="PF20235"/>
    </source>
</evidence>
<gene>
    <name evidence="2" type="ORF">E2562_026987</name>
</gene>
<name>A0A6G1EPT1_9ORYZ</name>
<dbReference type="Pfam" id="PF20235">
    <property type="entry name" value="PIR2-like_helical"/>
    <property type="match status" value="1"/>
</dbReference>
<dbReference type="EMBL" id="SPHZ02000003">
    <property type="protein sequence ID" value="KAF0926602.1"/>
    <property type="molecule type" value="Genomic_DNA"/>
</dbReference>
<evidence type="ECO:0000313" key="3">
    <source>
        <dbReference type="Proteomes" id="UP000479710"/>
    </source>
</evidence>
<accession>A0A6G1EPT1</accession>
<dbReference type="PANTHER" id="PTHR33120">
    <property type="entry name" value="EXPRESSED PROTEIN-RELATED"/>
    <property type="match status" value="1"/>
</dbReference>
<sequence>MSCGGATTAAWSKAGNCYGPMDPVSNVVLNTVWYDIAFLLTQEVAEVEVVPAPGLHLTVARTLRGLVTFLVAGHRCLTEQDAVQCLLRADADVHAATEEAERLGFHALDGGDKHEGCYRAAAAVGRHPRPFSQGTFLASYTPTKRRCLRRCGAALAAVSGDILRSSQATALHR</sequence>
<comment type="caution">
    <text evidence="2">The sequence shown here is derived from an EMBL/GenBank/DDBJ whole genome shotgun (WGS) entry which is preliminary data.</text>
</comment>
<dbReference type="AlphaFoldDB" id="A0A6G1EPT1"/>
<dbReference type="Proteomes" id="UP000479710">
    <property type="component" value="Unassembled WGS sequence"/>
</dbReference>
<keyword evidence="3" id="KW-1185">Reference proteome</keyword>
<organism evidence="2 3">
    <name type="scientific">Oryza meyeriana var. granulata</name>
    <dbReference type="NCBI Taxonomy" id="110450"/>
    <lineage>
        <taxon>Eukaryota</taxon>
        <taxon>Viridiplantae</taxon>
        <taxon>Streptophyta</taxon>
        <taxon>Embryophyta</taxon>
        <taxon>Tracheophyta</taxon>
        <taxon>Spermatophyta</taxon>
        <taxon>Magnoliopsida</taxon>
        <taxon>Liliopsida</taxon>
        <taxon>Poales</taxon>
        <taxon>Poaceae</taxon>
        <taxon>BOP clade</taxon>
        <taxon>Oryzoideae</taxon>
        <taxon>Oryzeae</taxon>
        <taxon>Oryzinae</taxon>
        <taxon>Oryza</taxon>
        <taxon>Oryza meyeriana</taxon>
    </lineage>
</organism>
<dbReference type="InterPro" id="IPR046527">
    <property type="entry name" value="PIR2-like_helical"/>
</dbReference>